<comment type="caution">
    <text evidence="2">The sequence shown here is derived from an EMBL/GenBank/DDBJ whole genome shotgun (WGS) entry which is preliminary data.</text>
</comment>
<dbReference type="OrthoDB" id="2588763at2759"/>
<organism evidence="2 3">
    <name type="scientific">Naganishia liquefaciens</name>
    <dbReference type="NCBI Taxonomy" id="104408"/>
    <lineage>
        <taxon>Eukaryota</taxon>
        <taxon>Fungi</taxon>
        <taxon>Dikarya</taxon>
        <taxon>Basidiomycota</taxon>
        <taxon>Agaricomycotina</taxon>
        <taxon>Tremellomycetes</taxon>
        <taxon>Filobasidiales</taxon>
        <taxon>Filobasidiaceae</taxon>
        <taxon>Naganishia</taxon>
    </lineage>
</organism>
<keyword evidence="3" id="KW-1185">Reference proteome</keyword>
<reference evidence="2" key="1">
    <citation type="submission" date="2020-07" db="EMBL/GenBank/DDBJ databases">
        <title>Draft Genome Sequence of a Deep-Sea Yeast, Naganishia (Cryptococcus) liquefaciens strain N6.</title>
        <authorList>
            <person name="Han Y.W."/>
            <person name="Kajitani R."/>
            <person name="Morimoto H."/>
            <person name="Parhat M."/>
            <person name="Tsubouchi H."/>
            <person name="Bakenova O."/>
            <person name="Ogata M."/>
            <person name="Argunhan B."/>
            <person name="Aoki R."/>
            <person name="Kajiwara S."/>
            <person name="Itoh T."/>
            <person name="Iwasaki H."/>
        </authorList>
    </citation>
    <scope>NUCLEOTIDE SEQUENCE</scope>
    <source>
        <strain evidence="2">N6</strain>
    </source>
</reference>
<dbReference type="EMBL" id="BLZA01000019">
    <property type="protein sequence ID" value="GHJ86945.1"/>
    <property type="molecule type" value="Genomic_DNA"/>
</dbReference>
<feature type="compositionally biased region" description="Basic and acidic residues" evidence="1">
    <location>
        <begin position="69"/>
        <end position="89"/>
    </location>
</feature>
<sequence>MLSRTSIRYATRGVSRPAMFSTTTIARQGKEQETPNPVMDVNGKKPDHKSNSNEKPNDVKLEGQSPLDSKSDEDLKRQSENAERNKTKNEGVYGKDGQ</sequence>
<name>A0A8H3TTH5_9TREE</name>
<proteinExistence type="predicted"/>
<accession>A0A8H3TTH5</accession>
<evidence type="ECO:0000313" key="3">
    <source>
        <dbReference type="Proteomes" id="UP000620104"/>
    </source>
</evidence>
<feature type="compositionally biased region" description="Basic and acidic residues" evidence="1">
    <location>
        <begin position="42"/>
        <end position="61"/>
    </location>
</feature>
<dbReference type="Proteomes" id="UP000620104">
    <property type="component" value="Unassembled WGS sequence"/>
</dbReference>
<feature type="region of interest" description="Disordered" evidence="1">
    <location>
        <begin position="1"/>
        <end position="98"/>
    </location>
</feature>
<evidence type="ECO:0000256" key="1">
    <source>
        <dbReference type="SAM" id="MobiDB-lite"/>
    </source>
</evidence>
<dbReference type="AlphaFoldDB" id="A0A8H3TTH5"/>
<gene>
    <name evidence="2" type="ORF">NliqN6_3347</name>
</gene>
<evidence type="ECO:0000313" key="2">
    <source>
        <dbReference type="EMBL" id="GHJ86945.1"/>
    </source>
</evidence>
<protein>
    <submittedName>
        <fullName evidence="2">Uncharacterized protein</fullName>
    </submittedName>
</protein>